<evidence type="ECO:0000256" key="8">
    <source>
        <dbReference type="ARBA" id="ARBA00047931"/>
    </source>
</evidence>
<keyword evidence="6" id="KW-0663">Pyridoxal phosphate</keyword>
<keyword evidence="4" id="KW-0028">Amino-acid biosynthesis</keyword>
<evidence type="ECO:0000256" key="1">
    <source>
        <dbReference type="ARBA" id="ARBA00001933"/>
    </source>
</evidence>
<dbReference type="FunFam" id="3.40.50.1100:FF:000006">
    <property type="entry name" value="Cysteine synthase"/>
    <property type="match status" value="1"/>
</dbReference>
<dbReference type="EMBL" id="CP032624">
    <property type="protein sequence ID" value="AYG02177.1"/>
    <property type="molecule type" value="Genomic_DNA"/>
</dbReference>
<dbReference type="SUPFAM" id="SSF53686">
    <property type="entry name" value="Tryptophan synthase beta subunit-like PLP-dependent enzymes"/>
    <property type="match status" value="1"/>
</dbReference>
<keyword evidence="7" id="KW-0198">Cysteine biosynthesis</keyword>
<name>A0A387BMG0_9MICO</name>
<evidence type="ECO:0000313" key="10">
    <source>
        <dbReference type="EMBL" id="AYG02177.1"/>
    </source>
</evidence>
<comment type="similarity">
    <text evidence="2">Belongs to the cysteine synthase/cystathionine beta-synthase family.</text>
</comment>
<evidence type="ECO:0000313" key="11">
    <source>
        <dbReference type="Proteomes" id="UP000275069"/>
    </source>
</evidence>
<dbReference type="InterPro" id="IPR001926">
    <property type="entry name" value="TrpB-like_PALP"/>
</dbReference>
<dbReference type="GO" id="GO:0006535">
    <property type="term" value="P:cysteine biosynthetic process from serine"/>
    <property type="evidence" value="ECO:0007669"/>
    <property type="project" value="InterPro"/>
</dbReference>
<dbReference type="Gene3D" id="3.40.50.1100">
    <property type="match status" value="2"/>
</dbReference>
<dbReference type="RefSeq" id="WP_120787711.1">
    <property type="nucleotide sequence ID" value="NZ_CP032624.1"/>
</dbReference>
<dbReference type="CDD" id="cd01561">
    <property type="entry name" value="CBS_like"/>
    <property type="match status" value="1"/>
</dbReference>
<dbReference type="InterPro" id="IPR001216">
    <property type="entry name" value="P-phosphate_BS"/>
</dbReference>
<dbReference type="PANTHER" id="PTHR10314">
    <property type="entry name" value="CYSTATHIONINE BETA-SYNTHASE"/>
    <property type="match status" value="1"/>
</dbReference>
<proteinExistence type="inferred from homology"/>
<gene>
    <name evidence="10" type="ORF">D7I44_00615</name>
</gene>
<evidence type="ECO:0000256" key="4">
    <source>
        <dbReference type="ARBA" id="ARBA00022605"/>
    </source>
</evidence>
<accession>A0A387BMG0</accession>
<feature type="domain" description="Tryptophan synthase beta chain-like PALP" evidence="9">
    <location>
        <begin position="8"/>
        <end position="305"/>
    </location>
</feature>
<organism evidence="10 11">
    <name type="scientific">Gryllotalpicola protaetiae</name>
    <dbReference type="NCBI Taxonomy" id="2419771"/>
    <lineage>
        <taxon>Bacteria</taxon>
        <taxon>Bacillati</taxon>
        <taxon>Actinomycetota</taxon>
        <taxon>Actinomycetes</taxon>
        <taxon>Micrococcales</taxon>
        <taxon>Microbacteriaceae</taxon>
        <taxon>Gryllotalpicola</taxon>
    </lineage>
</organism>
<evidence type="ECO:0000256" key="3">
    <source>
        <dbReference type="ARBA" id="ARBA00012681"/>
    </source>
</evidence>
<evidence type="ECO:0000256" key="7">
    <source>
        <dbReference type="ARBA" id="ARBA00023192"/>
    </source>
</evidence>
<dbReference type="GO" id="GO:0004124">
    <property type="term" value="F:cysteine synthase activity"/>
    <property type="evidence" value="ECO:0007669"/>
    <property type="project" value="UniProtKB-EC"/>
</dbReference>
<protein>
    <recommendedName>
        <fullName evidence="3">cysteine synthase</fullName>
        <ecNumber evidence="3">2.5.1.47</ecNumber>
    </recommendedName>
</protein>
<dbReference type="InterPro" id="IPR036052">
    <property type="entry name" value="TrpB-like_PALP_sf"/>
</dbReference>
<evidence type="ECO:0000256" key="5">
    <source>
        <dbReference type="ARBA" id="ARBA00022679"/>
    </source>
</evidence>
<dbReference type="PROSITE" id="PS00901">
    <property type="entry name" value="CYS_SYNTHASE"/>
    <property type="match status" value="1"/>
</dbReference>
<evidence type="ECO:0000256" key="6">
    <source>
        <dbReference type="ARBA" id="ARBA00022898"/>
    </source>
</evidence>
<dbReference type="KEGG" id="gry:D7I44_00615"/>
<keyword evidence="11" id="KW-1185">Reference proteome</keyword>
<dbReference type="OrthoDB" id="9805733at2"/>
<keyword evidence="5" id="KW-0808">Transferase</keyword>
<comment type="catalytic activity">
    <reaction evidence="8">
        <text>O-acetyl-L-serine + hydrogen sulfide = L-cysteine + acetate</text>
        <dbReference type="Rhea" id="RHEA:14829"/>
        <dbReference type="ChEBI" id="CHEBI:29919"/>
        <dbReference type="ChEBI" id="CHEBI:30089"/>
        <dbReference type="ChEBI" id="CHEBI:35235"/>
        <dbReference type="ChEBI" id="CHEBI:58340"/>
        <dbReference type="EC" id="2.5.1.47"/>
    </reaction>
</comment>
<dbReference type="InterPro" id="IPR050214">
    <property type="entry name" value="Cys_Synth/Cystath_Beta-Synth"/>
</dbReference>
<dbReference type="Proteomes" id="UP000275069">
    <property type="component" value="Chromosome"/>
</dbReference>
<evidence type="ECO:0000259" key="9">
    <source>
        <dbReference type="Pfam" id="PF00291"/>
    </source>
</evidence>
<dbReference type="Pfam" id="PF00291">
    <property type="entry name" value="PALP"/>
    <property type="match status" value="1"/>
</dbReference>
<dbReference type="EC" id="2.5.1.47" evidence="3"/>
<comment type="cofactor">
    <cofactor evidence="1">
        <name>pyridoxal 5'-phosphate</name>
        <dbReference type="ChEBI" id="CHEBI:597326"/>
    </cofactor>
</comment>
<dbReference type="AlphaFoldDB" id="A0A387BMG0"/>
<evidence type="ECO:0000256" key="2">
    <source>
        <dbReference type="ARBA" id="ARBA00007103"/>
    </source>
</evidence>
<sequence length="317" mass="33632">MPNIHSSITELIGNTPLLELSKYSENRSLAGRIVAKVEYFNPAGSVKDRAAYAIIRQGELSEQLKPGGTIVDITSGNTGIALAALAARLGYTTKFYLSDNISPDKITLLEAYGAELVKIPNSEFTDPAFLPVFLERIQADNPDAFFANQLGNPANPQVHYETTGPEIWRDTDGEVAAIVGGVGTGGTISGTGRFLKEQNPDVFVAVAEPGPGSLPTPENPYPAEIDGVHKVSEVEAEFLPGNYDLAIADEVIALETQQARETARALAREEGLLIGTSSGAIVYAATQLAARPEFAGRIIVAVLPDTGERYLSAGTFG</sequence>
<reference evidence="10 11" key="1">
    <citation type="submission" date="2018-09" db="EMBL/GenBank/DDBJ databases">
        <title>Genome sequencing of strain 2DFW10M-5.</title>
        <authorList>
            <person name="Heo J."/>
            <person name="Kim S.-J."/>
            <person name="Kwon S.-W."/>
        </authorList>
    </citation>
    <scope>NUCLEOTIDE SEQUENCE [LARGE SCALE GENOMIC DNA]</scope>
    <source>
        <strain evidence="10 11">2DFW10M-5</strain>
    </source>
</reference>